<gene>
    <name evidence="5" type="ORF">GCM10023313_36840</name>
</gene>
<sequence length="463" mass="52498">MSKLRYIKNIAKVALGLMLMAGTAFAQKQTLDKVAAVVGNSPILLSDIELQYARIMAEGGTPNPDIKCQIMQTLISQKLLGQQAIIDSVQVKDEELDNEVDRRIRYSIQRAGGQERLEGFLGRSVIQYKDEIRDDLREQMIAQRMREKIIEKLNVTPQEVKEYFEKIPKDSLPTINKEVEVGEIVFQPKLTKEEKAVYKQKAEDLRARVKKGEDFASLARLYSQDGSAAEGGDLGFADRNSYVKEFAAYAFKLKAGEISPVFETDFGFHFLQVIERRGEQVHVRHILIIPATTEPSLARASHMADSIYTMMKKNKAIDFSSAAAYYSDNKDTKYNGGMMLNLEDVQSRSTMIPTDKLDPQVALVIDTMKVGEFSKPQLLTEKDGKKNYKILYLKSVTDAHKASIEKDFPKLKEQAYNAKMNRMISEWFERKRKETYIRIDDENAACPQLKGWSTATTTTAQAN</sequence>
<name>A0ABP9G4V3_9SPHI</name>
<dbReference type="PROSITE" id="PS50198">
    <property type="entry name" value="PPIC_PPIASE_2"/>
    <property type="match status" value="2"/>
</dbReference>
<evidence type="ECO:0000259" key="4">
    <source>
        <dbReference type="PROSITE" id="PS50198"/>
    </source>
</evidence>
<dbReference type="InterPro" id="IPR000297">
    <property type="entry name" value="PPIase_PpiC"/>
</dbReference>
<accession>A0ABP9G4V3</accession>
<dbReference type="Proteomes" id="UP001501436">
    <property type="component" value="Unassembled WGS sequence"/>
</dbReference>
<dbReference type="Gene3D" id="3.10.50.40">
    <property type="match status" value="2"/>
</dbReference>
<feature type="signal peptide" evidence="3">
    <location>
        <begin position="1"/>
        <end position="26"/>
    </location>
</feature>
<feature type="chain" id="PRO_5045549511" evidence="3">
    <location>
        <begin position="27"/>
        <end position="463"/>
    </location>
</feature>
<dbReference type="InterPro" id="IPR050280">
    <property type="entry name" value="OMP_Chaperone_SurA"/>
</dbReference>
<evidence type="ECO:0000256" key="3">
    <source>
        <dbReference type="SAM" id="SignalP"/>
    </source>
</evidence>
<dbReference type="Pfam" id="PF13616">
    <property type="entry name" value="Rotamase_3"/>
    <property type="match status" value="1"/>
</dbReference>
<dbReference type="InterPro" id="IPR046357">
    <property type="entry name" value="PPIase_dom_sf"/>
</dbReference>
<dbReference type="SUPFAM" id="SSF54534">
    <property type="entry name" value="FKBP-like"/>
    <property type="match status" value="2"/>
</dbReference>
<dbReference type="InterPro" id="IPR027304">
    <property type="entry name" value="Trigger_fact/SurA_dom_sf"/>
</dbReference>
<evidence type="ECO:0000313" key="6">
    <source>
        <dbReference type="Proteomes" id="UP001501436"/>
    </source>
</evidence>
<dbReference type="Gene3D" id="1.10.4030.10">
    <property type="entry name" value="Porin chaperone SurA, peptide-binding domain"/>
    <property type="match status" value="1"/>
</dbReference>
<dbReference type="PANTHER" id="PTHR47637:SF1">
    <property type="entry name" value="CHAPERONE SURA"/>
    <property type="match status" value="1"/>
</dbReference>
<dbReference type="SUPFAM" id="SSF109998">
    <property type="entry name" value="Triger factor/SurA peptide-binding domain-like"/>
    <property type="match status" value="1"/>
</dbReference>
<keyword evidence="1 3" id="KW-0732">Signal</keyword>
<keyword evidence="6" id="KW-1185">Reference proteome</keyword>
<dbReference type="PANTHER" id="PTHR47637">
    <property type="entry name" value="CHAPERONE SURA"/>
    <property type="match status" value="1"/>
</dbReference>
<evidence type="ECO:0000313" key="5">
    <source>
        <dbReference type="EMBL" id="GAA4928786.1"/>
    </source>
</evidence>
<feature type="domain" description="PpiC" evidence="4">
    <location>
        <begin position="278"/>
        <end position="376"/>
    </location>
</feature>
<dbReference type="GO" id="GO:0016853">
    <property type="term" value="F:isomerase activity"/>
    <property type="evidence" value="ECO:0007669"/>
    <property type="project" value="UniProtKB-KW"/>
</dbReference>
<comment type="caution">
    <text evidence="5">The sequence shown here is derived from an EMBL/GenBank/DDBJ whole genome shotgun (WGS) entry which is preliminary data.</text>
</comment>
<evidence type="ECO:0000256" key="2">
    <source>
        <dbReference type="PROSITE-ProRule" id="PRU00278"/>
    </source>
</evidence>
<dbReference type="Pfam" id="PF00639">
    <property type="entry name" value="Rotamase"/>
    <property type="match status" value="1"/>
</dbReference>
<feature type="domain" description="PpiC" evidence="4">
    <location>
        <begin position="176"/>
        <end position="275"/>
    </location>
</feature>
<keyword evidence="2" id="KW-0697">Rotamase</keyword>
<dbReference type="PROSITE" id="PS01096">
    <property type="entry name" value="PPIC_PPIASE_1"/>
    <property type="match status" value="1"/>
</dbReference>
<reference evidence="6" key="1">
    <citation type="journal article" date="2019" name="Int. J. Syst. Evol. Microbiol.">
        <title>The Global Catalogue of Microorganisms (GCM) 10K type strain sequencing project: providing services to taxonomists for standard genome sequencing and annotation.</title>
        <authorList>
            <consortium name="The Broad Institute Genomics Platform"/>
            <consortium name="The Broad Institute Genome Sequencing Center for Infectious Disease"/>
            <person name="Wu L."/>
            <person name="Ma J."/>
        </authorList>
    </citation>
    <scope>NUCLEOTIDE SEQUENCE [LARGE SCALE GENOMIC DNA]</scope>
    <source>
        <strain evidence="6">JCM 18283</strain>
    </source>
</reference>
<dbReference type="InterPro" id="IPR023058">
    <property type="entry name" value="PPIase_PpiC_CS"/>
</dbReference>
<organism evidence="5 6">
    <name type="scientific">Mucilaginibacter defluvii</name>
    <dbReference type="NCBI Taxonomy" id="1196019"/>
    <lineage>
        <taxon>Bacteria</taxon>
        <taxon>Pseudomonadati</taxon>
        <taxon>Bacteroidota</taxon>
        <taxon>Sphingobacteriia</taxon>
        <taxon>Sphingobacteriales</taxon>
        <taxon>Sphingobacteriaceae</taxon>
        <taxon>Mucilaginibacter</taxon>
    </lineage>
</organism>
<dbReference type="EMBL" id="BAABJI010000004">
    <property type="protein sequence ID" value="GAA4928786.1"/>
    <property type="molecule type" value="Genomic_DNA"/>
</dbReference>
<evidence type="ECO:0000256" key="1">
    <source>
        <dbReference type="ARBA" id="ARBA00022729"/>
    </source>
</evidence>
<dbReference type="RefSeq" id="WP_345333684.1">
    <property type="nucleotide sequence ID" value="NZ_BAABJI010000004.1"/>
</dbReference>
<keyword evidence="2 5" id="KW-0413">Isomerase</keyword>
<proteinExistence type="predicted"/>
<protein>
    <submittedName>
        <fullName evidence="5">Peptidylprolyl isomerase</fullName>
    </submittedName>
</protein>